<protein>
    <submittedName>
        <fullName evidence="2">Uncharacterized protein</fullName>
    </submittedName>
</protein>
<evidence type="ECO:0000256" key="1">
    <source>
        <dbReference type="SAM" id="MobiDB-lite"/>
    </source>
</evidence>
<sequence>MLSDDDRDAGWEDDETYDWVRCPGQVPGQGPSHSLPGHLERTELSAGGDSVGAREAGADDRLVEVSGDGAVAFDAHDDGEWTQPLRISPVPVISPGRSHLVMVSLSASPSGMAETVKESAAPIGETIAASVMPASAAWHQPVWRQGPLHDRGLFGFIR</sequence>
<accession>A0A143SZU3</accession>
<dbReference type="AlphaFoldDB" id="A0A143SZU3"/>
<reference evidence="2" key="1">
    <citation type="submission" date="2016-03" db="EMBL/GenBank/DDBJ databases">
        <title>Complete sequence of the second linear plasmid SAP2 of Streptomyces avermitilis.</title>
        <authorList>
            <person name="Ikeda H."/>
        </authorList>
    </citation>
    <scope>NUCLEOTIDE SEQUENCE</scope>
    <source>
        <strain evidence="2">MA-4680</strain>
        <plasmid evidence="2">SAP2</plasmid>
    </source>
</reference>
<keyword evidence="2" id="KW-0614">Plasmid</keyword>
<dbReference type="RefSeq" id="WP_037652830.1">
    <property type="nucleotide sequence ID" value="NZ_BAVY01000065.1"/>
</dbReference>
<proteinExistence type="predicted"/>
<name>A0A143SZU3_STRAW</name>
<feature type="region of interest" description="Disordered" evidence="1">
    <location>
        <begin position="1"/>
        <end position="59"/>
    </location>
</feature>
<feature type="compositionally biased region" description="Acidic residues" evidence="1">
    <location>
        <begin position="1"/>
        <end position="17"/>
    </location>
</feature>
<gene>
    <name evidence="2" type="ORF">SAVERM_2p032</name>
</gene>
<organism evidence="2">
    <name type="scientific">Streptomyces avermitilis (strain ATCC 31267 / DSM 46492 / JCM 5070 / NBRC 14893 / NCIMB 12804 / NRRL 8165 / MA-4680)</name>
    <dbReference type="NCBI Taxonomy" id="227882"/>
    <lineage>
        <taxon>Bacteria</taxon>
        <taxon>Bacillati</taxon>
        <taxon>Actinomycetota</taxon>
        <taxon>Actinomycetes</taxon>
        <taxon>Kitasatosporales</taxon>
        <taxon>Streptomycetaceae</taxon>
        <taxon>Streptomyces</taxon>
    </lineage>
</organism>
<evidence type="ECO:0000313" key="2">
    <source>
        <dbReference type="EMBL" id="BAU77476.1"/>
    </source>
</evidence>
<dbReference type="EMBL" id="AP017380">
    <property type="protein sequence ID" value="BAU77476.1"/>
    <property type="molecule type" value="Genomic_DNA"/>
</dbReference>
<geneLocation type="plasmid" evidence="2">
    <name>SAP2</name>
</geneLocation>